<organism evidence="1 2">
    <name type="scientific">Cuscuta epithymum</name>
    <dbReference type="NCBI Taxonomy" id="186058"/>
    <lineage>
        <taxon>Eukaryota</taxon>
        <taxon>Viridiplantae</taxon>
        <taxon>Streptophyta</taxon>
        <taxon>Embryophyta</taxon>
        <taxon>Tracheophyta</taxon>
        <taxon>Spermatophyta</taxon>
        <taxon>Magnoliopsida</taxon>
        <taxon>eudicotyledons</taxon>
        <taxon>Gunneridae</taxon>
        <taxon>Pentapetalae</taxon>
        <taxon>asterids</taxon>
        <taxon>lamiids</taxon>
        <taxon>Solanales</taxon>
        <taxon>Convolvulaceae</taxon>
        <taxon>Cuscuteae</taxon>
        <taxon>Cuscuta</taxon>
        <taxon>Cuscuta subgen. Cuscuta</taxon>
    </lineage>
</organism>
<comment type="caution">
    <text evidence="1">The sequence shown here is derived from an EMBL/GenBank/DDBJ whole genome shotgun (WGS) entry which is preliminary data.</text>
</comment>
<reference evidence="1" key="1">
    <citation type="submission" date="2022-07" db="EMBL/GenBank/DDBJ databases">
        <authorList>
            <person name="Macas J."/>
            <person name="Novak P."/>
            <person name="Neumann P."/>
        </authorList>
    </citation>
    <scope>NUCLEOTIDE SEQUENCE</scope>
</reference>
<accession>A0AAV0F591</accession>
<protein>
    <submittedName>
        <fullName evidence="1">Uncharacterized protein</fullName>
    </submittedName>
</protein>
<evidence type="ECO:0000313" key="1">
    <source>
        <dbReference type="EMBL" id="CAH9130595.1"/>
    </source>
</evidence>
<name>A0AAV0F591_9ASTE</name>
<proteinExistence type="predicted"/>
<dbReference type="AlphaFoldDB" id="A0AAV0F591"/>
<keyword evidence="2" id="KW-1185">Reference proteome</keyword>
<evidence type="ECO:0000313" key="2">
    <source>
        <dbReference type="Proteomes" id="UP001152523"/>
    </source>
</evidence>
<gene>
    <name evidence="1" type="ORF">CEPIT_LOCUS30753</name>
</gene>
<sequence>MLKLQYSLPAEMEYLLSYRLIPGESRRRAAGGELKNRRRVKHGIAAEERHSAYLLRSPANLGISIKEVPERRPVDNGVIHGAPDEDGVGHLRHLHSQQRLGMPGVAESVVQLKELTEARRNVGVGGREKNGGGEMGGFCMYKVNAFGV</sequence>
<dbReference type="EMBL" id="CAMAPF010000962">
    <property type="protein sequence ID" value="CAH9130595.1"/>
    <property type="molecule type" value="Genomic_DNA"/>
</dbReference>
<dbReference type="Proteomes" id="UP001152523">
    <property type="component" value="Unassembled WGS sequence"/>
</dbReference>